<feature type="compositionally biased region" description="Basic and acidic residues" evidence="2">
    <location>
        <begin position="18"/>
        <end position="28"/>
    </location>
</feature>
<accession>A0AAU9VSG6</accession>
<gene>
    <name evidence="3" type="ORF">PMEA_00017281</name>
</gene>
<evidence type="ECO:0000256" key="2">
    <source>
        <dbReference type="SAM" id="MobiDB-lite"/>
    </source>
</evidence>
<evidence type="ECO:0000256" key="1">
    <source>
        <dbReference type="SAM" id="Coils"/>
    </source>
</evidence>
<dbReference type="Proteomes" id="UP001159428">
    <property type="component" value="Unassembled WGS sequence"/>
</dbReference>
<evidence type="ECO:0000313" key="4">
    <source>
        <dbReference type="Proteomes" id="UP001159428"/>
    </source>
</evidence>
<keyword evidence="1" id="KW-0175">Coiled coil</keyword>
<organism evidence="3 4">
    <name type="scientific">Pocillopora meandrina</name>
    <dbReference type="NCBI Taxonomy" id="46732"/>
    <lineage>
        <taxon>Eukaryota</taxon>
        <taxon>Metazoa</taxon>
        <taxon>Cnidaria</taxon>
        <taxon>Anthozoa</taxon>
        <taxon>Hexacorallia</taxon>
        <taxon>Scleractinia</taxon>
        <taxon>Astrocoeniina</taxon>
        <taxon>Pocilloporidae</taxon>
        <taxon>Pocillopora</taxon>
    </lineage>
</organism>
<protein>
    <submittedName>
        <fullName evidence="3">Uncharacterized protein</fullName>
    </submittedName>
</protein>
<dbReference type="AlphaFoldDB" id="A0AAU9VSG6"/>
<evidence type="ECO:0000313" key="3">
    <source>
        <dbReference type="EMBL" id="CAH3035103.1"/>
    </source>
</evidence>
<feature type="coiled-coil region" evidence="1">
    <location>
        <begin position="61"/>
        <end position="120"/>
    </location>
</feature>
<feature type="region of interest" description="Disordered" evidence="2">
    <location>
        <begin position="12"/>
        <end position="42"/>
    </location>
</feature>
<sequence>MIRFIKSLPAHMAESEDCMDKRDAECGQDKANSPFRSQNEDSLDFDLYGDLSVDLNQEMTYPELKKLFEESQQTIKKFEAENKKLKDENFVLKKNISSLYLTAREEITRKDAQIKALQDKEVRSRKLLAQSHAQ</sequence>
<dbReference type="EMBL" id="CALNXJ010000003">
    <property type="protein sequence ID" value="CAH3035103.1"/>
    <property type="molecule type" value="Genomic_DNA"/>
</dbReference>
<reference evidence="3 4" key="1">
    <citation type="submission" date="2022-05" db="EMBL/GenBank/DDBJ databases">
        <authorList>
            <consortium name="Genoscope - CEA"/>
            <person name="William W."/>
        </authorList>
    </citation>
    <scope>NUCLEOTIDE SEQUENCE [LARGE SCALE GENOMIC DNA]</scope>
</reference>
<name>A0AAU9VSG6_9CNID</name>
<keyword evidence="4" id="KW-1185">Reference proteome</keyword>
<comment type="caution">
    <text evidence="3">The sequence shown here is derived from an EMBL/GenBank/DDBJ whole genome shotgun (WGS) entry which is preliminary data.</text>
</comment>
<proteinExistence type="predicted"/>